<dbReference type="EMBL" id="JASPKZ010003839">
    <property type="protein sequence ID" value="KAJ9592341.1"/>
    <property type="molecule type" value="Genomic_DNA"/>
</dbReference>
<dbReference type="AlphaFoldDB" id="A0AAD8A4M2"/>
<comment type="caution">
    <text evidence="1">The sequence shown here is derived from an EMBL/GenBank/DDBJ whole genome shotgun (WGS) entry which is preliminary data.</text>
</comment>
<proteinExistence type="predicted"/>
<evidence type="ECO:0000313" key="1">
    <source>
        <dbReference type="EMBL" id="KAJ9592341.1"/>
    </source>
</evidence>
<keyword evidence="2" id="KW-1185">Reference proteome</keyword>
<dbReference type="Proteomes" id="UP001233999">
    <property type="component" value="Unassembled WGS sequence"/>
</dbReference>
<reference evidence="1" key="2">
    <citation type="submission" date="2023-05" db="EMBL/GenBank/DDBJ databases">
        <authorList>
            <person name="Fouks B."/>
        </authorList>
    </citation>
    <scope>NUCLEOTIDE SEQUENCE</scope>
    <source>
        <strain evidence="1">Stay&amp;Tobe</strain>
        <tissue evidence="1">Testes</tissue>
    </source>
</reference>
<evidence type="ECO:0000313" key="2">
    <source>
        <dbReference type="Proteomes" id="UP001233999"/>
    </source>
</evidence>
<reference evidence="1" key="1">
    <citation type="journal article" date="2023" name="IScience">
        <title>Live-bearing cockroach genome reveals convergent evolutionary mechanisms linked to viviparity in insects and beyond.</title>
        <authorList>
            <person name="Fouks B."/>
            <person name="Harrison M.C."/>
            <person name="Mikhailova A.A."/>
            <person name="Marchal E."/>
            <person name="English S."/>
            <person name="Carruthers M."/>
            <person name="Jennings E.C."/>
            <person name="Chiamaka E.L."/>
            <person name="Frigard R.A."/>
            <person name="Pippel M."/>
            <person name="Attardo G.M."/>
            <person name="Benoit J.B."/>
            <person name="Bornberg-Bauer E."/>
            <person name="Tobe S.S."/>
        </authorList>
    </citation>
    <scope>NUCLEOTIDE SEQUENCE</scope>
    <source>
        <strain evidence="1">Stay&amp;Tobe</strain>
    </source>
</reference>
<feature type="non-terminal residue" evidence="1">
    <location>
        <position position="1"/>
    </location>
</feature>
<name>A0AAD8A4M2_DIPPU</name>
<feature type="non-terminal residue" evidence="1">
    <location>
        <position position="137"/>
    </location>
</feature>
<gene>
    <name evidence="1" type="ORF">L9F63_001110</name>
</gene>
<organism evidence="1 2">
    <name type="scientific">Diploptera punctata</name>
    <name type="common">Pacific beetle cockroach</name>
    <dbReference type="NCBI Taxonomy" id="6984"/>
    <lineage>
        <taxon>Eukaryota</taxon>
        <taxon>Metazoa</taxon>
        <taxon>Ecdysozoa</taxon>
        <taxon>Arthropoda</taxon>
        <taxon>Hexapoda</taxon>
        <taxon>Insecta</taxon>
        <taxon>Pterygota</taxon>
        <taxon>Neoptera</taxon>
        <taxon>Polyneoptera</taxon>
        <taxon>Dictyoptera</taxon>
        <taxon>Blattodea</taxon>
        <taxon>Blaberoidea</taxon>
        <taxon>Blaberidae</taxon>
        <taxon>Diplopterinae</taxon>
        <taxon>Diploptera</taxon>
    </lineage>
</organism>
<sequence length="137" mass="15734">YNYIMFVPALEQQDIAEIVNIVISMVESNTDYNSHAISILTEVYKKCSIFDVLIVIPYITSGNTATSFTGRKMKPFFAARRNYTDDEVQMLLLDWNDNHSNSYRVTCFYCMWAVILGVSVPNMPRTSSVRCLFSLFV</sequence>
<accession>A0AAD8A4M2</accession>
<protein>
    <submittedName>
        <fullName evidence="1">Uncharacterized protein</fullName>
    </submittedName>
</protein>